<reference evidence="1" key="1">
    <citation type="thesis" date="2020" institute="ProQuest LLC" country="789 East Eisenhower Parkway, Ann Arbor, MI, USA">
        <title>Comparative Genomics and Chromosome Evolution.</title>
        <authorList>
            <person name="Mudd A.B."/>
        </authorList>
    </citation>
    <scope>NUCLEOTIDE SEQUENCE</scope>
    <source>
        <strain evidence="1">237g6f4</strain>
        <tissue evidence="1">Blood</tissue>
    </source>
</reference>
<dbReference type="Proteomes" id="UP000824782">
    <property type="component" value="Unassembled WGS sequence"/>
</dbReference>
<protein>
    <submittedName>
        <fullName evidence="1">Uncharacterized protein</fullName>
    </submittedName>
</protein>
<accession>A0AAV6ZID9</accession>
<proteinExistence type="predicted"/>
<dbReference type="EMBL" id="WNYA01001139">
    <property type="protein sequence ID" value="KAG8546321.1"/>
    <property type="molecule type" value="Genomic_DNA"/>
</dbReference>
<gene>
    <name evidence="1" type="ORF">GDO81_019231</name>
</gene>
<dbReference type="AlphaFoldDB" id="A0AAV6ZID9"/>
<sequence>MWNCERSSEQVLIGFGSVGWRLSKVPLMEIVGAPYNFLQGSSKMNRVSGRGSGRVLDYGSRSQLGPRIRLQSGTRLLIMLIYRKTTENLTHNGLQKD</sequence>
<evidence type="ECO:0000313" key="1">
    <source>
        <dbReference type="EMBL" id="KAG8546321.1"/>
    </source>
</evidence>
<evidence type="ECO:0000313" key="2">
    <source>
        <dbReference type="Proteomes" id="UP000824782"/>
    </source>
</evidence>
<name>A0AAV6ZID9_ENGPU</name>
<organism evidence="1 2">
    <name type="scientific">Engystomops pustulosus</name>
    <name type="common">Tungara frog</name>
    <name type="synonym">Physalaemus pustulosus</name>
    <dbReference type="NCBI Taxonomy" id="76066"/>
    <lineage>
        <taxon>Eukaryota</taxon>
        <taxon>Metazoa</taxon>
        <taxon>Chordata</taxon>
        <taxon>Craniata</taxon>
        <taxon>Vertebrata</taxon>
        <taxon>Euteleostomi</taxon>
        <taxon>Amphibia</taxon>
        <taxon>Batrachia</taxon>
        <taxon>Anura</taxon>
        <taxon>Neobatrachia</taxon>
        <taxon>Hyloidea</taxon>
        <taxon>Leptodactylidae</taxon>
        <taxon>Leiuperinae</taxon>
        <taxon>Engystomops</taxon>
    </lineage>
</organism>
<comment type="caution">
    <text evidence="1">The sequence shown here is derived from an EMBL/GenBank/DDBJ whole genome shotgun (WGS) entry which is preliminary data.</text>
</comment>
<keyword evidence="2" id="KW-1185">Reference proteome</keyword>